<dbReference type="Gene3D" id="2.10.70.10">
    <property type="entry name" value="Complement Module, domain 1"/>
    <property type="match status" value="1"/>
</dbReference>
<name>A0A5E4NEA1_9HEMI</name>
<organism evidence="3 4">
    <name type="scientific">Cinara cedri</name>
    <dbReference type="NCBI Taxonomy" id="506608"/>
    <lineage>
        <taxon>Eukaryota</taxon>
        <taxon>Metazoa</taxon>
        <taxon>Ecdysozoa</taxon>
        <taxon>Arthropoda</taxon>
        <taxon>Hexapoda</taxon>
        <taxon>Insecta</taxon>
        <taxon>Pterygota</taxon>
        <taxon>Neoptera</taxon>
        <taxon>Paraneoptera</taxon>
        <taxon>Hemiptera</taxon>
        <taxon>Sternorrhyncha</taxon>
        <taxon>Aphidomorpha</taxon>
        <taxon>Aphidoidea</taxon>
        <taxon>Aphididae</taxon>
        <taxon>Lachninae</taxon>
        <taxon>Cinara</taxon>
    </lineage>
</organism>
<dbReference type="AlphaFoldDB" id="A0A5E4NEA1"/>
<dbReference type="Proteomes" id="UP000325440">
    <property type="component" value="Unassembled WGS sequence"/>
</dbReference>
<dbReference type="EMBL" id="CABPRJ010001936">
    <property type="protein sequence ID" value="VVC42084.1"/>
    <property type="molecule type" value="Genomic_DNA"/>
</dbReference>
<evidence type="ECO:0000313" key="3">
    <source>
        <dbReference type="EMBL" id="VVC42084.1"/>
    </source>
</evidence>
<dbReference type="OrthoDB" id="8045763at2759"/>
<accession>A0A5E4NEA1</accession>
<protein>
    <submittedName>
        <fullName evidence="3">Uncharacterized protein</fullName>
    </submittedName>
</protein>
<dbReference type="SUPFAM" id="SSF57603">
    <property type="entry name" value="FnI-like domain"/>
    <property type="match status" value="1"/>
</dbReference>
<feature type="compositionally biased region" description="Polar residues" evidence="1">
    <location>
        <begin position="114"/>
        <end position="132"/>
    </location>
</feature>
<gene>
    <name evidence="3" type="ORF">CINCED_3A021910</name>
</gene>
<reference evidence="3 4" key="1">
    <citation type="submission" date="2019-08" db="EMBL/GenBank/DDBJ databases">
        <authorList>
            <person name="Alioto T."/>
            <person name="Alioto T."/>
            <person name="Gomez Garrido J."/>
        </authorList>
    </citation>
    <scope>NUCLEOTIDE SEQUENCE [LARGE SCALE GENOMIC DNA]</scope>
</reference>
<evidence type="ECO:0000313" key="4">
    <source>
        <dbReference type="Proteomes" id="UP000325440"/>
    </source>
</evidence>
<feature type="signal peptide" evidence="2">
    <location>
        <begin position="1"/>
        <end position="20"/>
    </location>
</feature>
<feature type="chain" id="PRO_5022744389" evidence="2">
    <location>
        <begin position="21"/>
        <end position="220"/>
    </location>
</feature>
<feature type="region of interest" description="Disordered" evidence="1">
    <location>
        <begin position="111"/>
        <end position="132"/>
    </location>
</feature>
<evidence type="ECO:0000256" key="1">
    <source>
        <dbReference type="SAM" id="MobiDB-lite"/>
    </source>
</evidence>
<sequence>MTKIIPFVSFLIGFSGFASAAPYGIRNLNDAVFSTPLGTKQCQVSGVIYNHSQKILFTDHCKACICIDGQIFCYWQCDEATPDTMDPDVEDAEPQSTSMANTISTTFETEESSKVTNILPHSSPSDVLQTSTMMPNETTEPFCLVMGVRYKPGSVLPRDTGSCLECQCGRNSQITCSPKDCITLNSLGDEDTSEPEFYGNNNGEQNNENFNLDMFAVNVV</sequence>
<keyword evidence="2" id="KW-0732">Signal</keyword>
<evidence type="ECO:0000256" key="2">
    <source>
        <dbReference type="SAM" id="SignalP"/>
    </source>
</evidence>
<keyword evidence="4" id="KW-1185">Reference proteome</keyword>
<proteinExistence type="predicted"/>